<dbReference type="PANTHER" id="PTHR46797:SF1">
    <property type="entry name" value="METHYLPHOSPHONATE SYNTHASE"/>
    <property type="match status" value="1"/>
</dbReference>
<evidence type="ECO:0000313" key="4">
    <source>
        <dbReference type="Proteomes" id="UP000218165"/>
    </source>
</evidence>
<dbReference type="PROSITE" id="PS50943">
    <property type="entry name" value="HTH_CROC1"/>
    <property type="match status" value="1"/>
</dbReference>
<proteinExistence type="predicted"/>
<dbReference type="RefSeq" id="WP_096804047.1">
    <property type="nucleotide sequence ID" value="NZ_CP023563.1"/>
</dbReference>
<dbReference type="SMART" id="SM00530">
    <property type="entry name" value="HTH_XRE"/>
    <property type="match status" value="1"/>
</dbReference>
<keyword evidence="1" id="KW-0238">DNA-binding</keyword>
<dbReference type="InterPro" id="IPR050807">
    <property type="entry name" value="TransReg_Diox_bact_type"/>
</dbReference>
<evidence type="ECO:0000313" key="3">
    <source>
        <dbReference type="EMBL" id="ATG52939.1"/>
    </source>
</evidence>
<dbReference type="InterPro" id="IPR010982">
    <property type="entry name" value="Lambda_DNA-bd_dom_sf"/>
</dbReference>
<evidence type="ECO:0000256" key="1">
    <source>
        <dbReference type="ARBA" id="ARBA00023125"/>
    </source>
</evidence>
<protein>
    <submittedName>
        <fullName evidence="3">Transcriptional regulator</fullName>
    </submittedName>
</protein>
<organism evidence="3 4">
    <name type="scientific">Brachybacterium vulturis</name>
    <dbReference type="NCBI Taxonomy" id="2017484"/>
    <lineage>
        <taxon>Bacteria</taxon>
        <taxon>Bacillati</taxon>
        <taxon>Actinomycetota</taxon>
        <taxon>Actinomycetes</taxon>
        <taxon>Micrococcales</taxon>
        <taxon>Dermabacteraceae</taxon>
        <taxon>Brachybacterium</taxon>
    </lineage>
</organism>
<dbReference type="GO" id="GO:0003700">
    <property type="term" value="F:DNA-binding transcription factor activity"/>
    <property type="evidence" value="ECO:0007669"/>
    <property type="project" value="TreeGrafter"/>
</dbReference>
<dbReference type="InterPro" id="IPR001387">
    <property type="entry name" value="Cro/C1-type_HTH"/>
</dbReference>
<dbReference type="KEGG" id="brz:CFK38_16480"/>
<evidence type="ECO:0000259" key="2">
    <source>
        <dbReference type="PROSITE" id="PS50943"/>
    </source>
</evidence>
<dbReference type="Proteomes" id="UP000218165">
    <property type="component" value="Chromosome"/>
</dbReference>
<keyword evidence="4" id="KW-1185">Reference proteome</keyword>
<name>A0A291GRG0_9MICO</name>
<dbReference type="AlphaFoldDB" id="A0A291GRG0"/>
<sequence length="206" mass="21458">MSGGMRPAVVEQLGERIRSARQELDLSVGALAELSEVSRRMLTQIELGQANPSVAILDRIAAGLGTTFAALMGVGAGDAPEGVEIWSTSTGSWAVLLDAVDTETLSVETWKWKLLGEDVYEGGGGIPLPGLMHHVVEGALEIETAEAVEVIEAGGSGRVTTGGSYRCRAHQGQAAVYFSVAMLARPARDGAGATVGSTTIEEARHE</sequence>
<dbReference type="CDD" id="cd00093">
    <property type="entry name" value="HTH_XRE"/>
    <property type="match status" value="1"/>
</dbReference>
<dbReference type="EMBL" id="CP023563">
    <property type="protein sequence ID" value="ATG52939.1"/>
    <property type="molecule type" value="Genomic_DNA"/>
</dbReference>
<dbReference type="Pfam" id="PF01381">
    <property type="entry name" value="HTH_3"/>
    <property type="match status" value="1"/>
</dbReference>
<dbReference type="GO" id="GO:0003677">
    <property type="term" value="F:DNA binding"/>
    <property type="evidence" value="ECO:0007669"/>
    <property type="project" value="UniProtKB-KW"/>
</dbReference>
<feature type="domain" description="HTH cro/C1-type" evidence="2">
    <location>
        <begin position="17"/>
        <end position="71"/>
    </location>
</feature>
<dbReference type="GO" id="GO:0005829">
    <property type="term" value="C:cytosol"/>
    <property type="evidence" value="ECO:0007669"/>
    <property type="project" value="TreeGrafter"/>
</dbReference>
<gene>
    <name evidence="3" type="ORF">CFK38_16480</name>
</gene>
<dbReference type="SUPFAM" id="SSF47413">
    <property type="entry name" value="lambda repressor-like DNA-binding domains"/>
    <property type="match status" value="1"/>
</dbReference>
<accession>A0A291GRG0</accession>
<dbReference type="PANTHER" id="PTHR46797">
    <property type="entry name" value="HTH-TYPE TRANSCRIPTIONAL REGULATOR"/>
    <property type="match status" value="1"/>
</dbReference>
<reference evidence="4" key="1">
    <citation type="submission" date="2017-09" db="EMBL/GenBank/DDBJ databases">
        <title>Brachybacterium sp. VM2412.</title>
        <authorList>
            <person name="Tak E.J."/>
            <person name="Bae J.-W."/>
        </authorList>
    </citation>
    <scope>NUCLEOTIDE SEQUENCE [LARGE SCALE GENOMIC DNA]</scope>
    <source>
        <strain evidence="4">VM2412</strain>
    </source>
</reference>
<dbReference type="Gene3D" id="1.10.260.40">
    <property type="entry name" value="lambda repressor-like DNA-binding domains"/>
    <property type="match status" value="1"/>
</dbReference>